<dbReference type="Proteomes" id="UP001642360">
    <property type="component" value="Unassembled WGS sequence"/>
</dbReference>
<accession>A0ABC8U703</accession>
<organism evidence="1 2">
    <name type="scientific">Ilex paraguariensis</name>
    <name type="common">yerba mate</name>
    <dbReference type="NCBI Taxonomy" id="185542"/>
    <lineage>
        <taxon>Eukaryota</taxon>
        <taxon>Viridiplantae</taxon>
        <taxon>Streptophyta</taxon>
        <taxon>Embryophyta</taxon>
        <taxon>Tracheophyta</taxon>
        <taxon>Spermatophyta</taxon>
        <taxon>Magnoliopsida</taxon>
        <taxon>eudicotyledons</taxon>
        <taxon>Gunneridae</taxon>
        <taxon>Pentapetalae</taxon>
        <taxon>asterids</taxon>
        <taxon>campanulids</taxon>
        <taxon>Aquifoliales</taxon>
        <taxon>Aquifoliaceae</taxon>
        <taxon>Ilex</taxon>
    </lineage>
</organism>
<dbReference type="EMBL" id="CAUOFW020007065">
    <property type="protein sequence ID" value="CAK9177531.1"/>
    <property type="molecule type" value="Genomic_DNA"/>
</dbReference>
<comment type="caution">
    <text evidence="1">The sequence shown here is derived from an EMBL/GenBank/DDBJ whole genome shotgun (WGS) entry which is preliminary data.</text>
</comment>
<gene>
    <name evidence="1" type="ORF">ILEXP_LOCUS47419</name>
</gene>
<reference evidence="1 2" key="1">
    <citation type="submission" date="2024-02" db="EMBL/GenBank/DDBJ databases">
        <authorList>
            <person name="Vignale AGUSTIN F."/>
            <person name="Sosa J E."/>
            <person name="Modenutti C."/>
        </authorList>
    </citation>
    <scope>NUCLEOTIDE SEQUENCE [LARGE SCALE GENOMIC DNA]</scope>
</reference>
<dbReference type="AlphaFoldDB" id="A0ABC8U703"/>
<sequence>MPHAYEKIFRFHLEAFHGLRPVKHPGWKMGYEIESFEVHCKNVRYRETIRRILLALKPIIFVKSEKQPIYLDV</sequence>
<keyword evidence="2" id="KW-1185">Reference proteome</keyword>
<protein>
    <submittedName>
        <fullName evidence="1">Uncharacterized protein</fullName>
    </submittedName>
</protein>
<proteinExistence type="predicted"/>
<evidence type="ECO:0000313" key="2">
    <source>
        <dbReference type="Proteomes" id="UP001642360"/>
    </source>
</evidence>
<evidence type="ECO:0000313" key="1">
    <source>
        <dbReference type="EMBL" id="CAK9177531.1"/>
    </source>
</evidence>
<name>A0ABC8U703_9AQUA</name>